<evidence type="ECO:0000313" key="1">
    <source>
        <dbReference type="EMBL" id="KAI0061787.1"/>
    </source>
</evidence>
<reference evidence="1" key="1">
    <citation type="submission" date="2021-03" db="EMBL/GenBank/DDBJ databases">
        <authorList>
            <consortium name="DOE Joint Genome Institute"/>
            <person name="Ahrendt S."/>
            <person name="Looney B.P."/>
            <person name="Miyauchi S."/>
            <person name="Morin E."/>
            <person name="Drula E."/>
            <person name="Courty P.E."/>
            <person name="Chicoki N."/>
            <person name="Fauchery L."/>
            <person name="Kohler A."/>
            <person name="Kuo A."/>
            <person name="Labutti K."/>
            <person name="Pangilinan J."/>
            <person name="Lipzen A."/>
            <person name="Riley R."/>
            <person name="Andreopoulos W."/>
            <person name="He G."/>
            <person name="Johnson J."/>
            <person name="Barry K.W."/>
            <person name="Grigoriev I.V."/>
            <person name="Nagy L."/>
            <person name="Hibbett D."/>
            <person name="Henrissat B."/>
            <person name="Matheny P.B."/>
            <person name="Labbe J."/>
            <person name="Martin F."/>
        </authorList>
    </citation>
    <scope>NUCLEOTIDE SEQUENCE</scope>
    <source>
        <strain evidence="1">HHB10654</strain>
    </source>
</reference>
<organism evidence="1 2">
    <name type="scientific">Artomyces pyxidatus</name>
    <dbReference type="NCBI Taxonomy" id="48021"/>
    <lineage>
        <taxon>Eukaryota</taxon>
        <taxon>Fungi</taxon>
        <taxon>Dikarya</taxon>
        <taxon>Basidiomycota</taxon>
        <taxon>Agaricomycotina</taxon>
        <taxon>Agaricomycetes</taxon>
        <taxon>Russulales</taxon>
        <taxon>Auriscalpiaceae</taxon>
        <taxon>Artomyces</taxon>
    </lineage>
</organism>
<gene>
    <name evidence="1" type="ORF">BV25DRAFT_1838675</name>
</gene>
<accession>A0ACB8T013</accession>
<keyword evidence="2" id="KW-1185">Reference proteome</keyword>
<reference evidence="1" key="2">
    <citation type="journal article" date="2022" name="New Phytol.">
        <title>Evolutionary transition to the ectomycorrhizal habit in the genomes of a hyperdiverse lineage of mushroom-forming fungi.</title>
        <authorList>
            <person name="Looney B."/>
            <person name="Miyauchi S."/>
            <person name="Morin E."/>
            <person name="Drula E."/>
            <person name="Courty P.E."/>
            <person name="Kohler A."/>
            <person name="Kuo A."/>
            <person name="LaButti K."/>
            <person name="Pangilinan J."/>
            <person name="Lipzen A."/>
            <person name="Riley R."/>
            <person name="Andreopoulos W."/>
            <person name="He G."/>
            <person name="Johnson J."/>
            <person name="Nolan M."/>
            <person name="Tritt A."/>
            <person name="Barry K.W."/>
            <person name="Grigoriev I.V."/>
            <person name="Nagy L.G."/>
            <person name="Hibbett D."/>
            <person name="Henrissat B."/>
            <person name="Matheny P.B."/>
            <person name="Labbe J."/>
            <person name="Martin F.M."/>
        </authorList>
    </citation>
    <scope>NUCLEOTIDE SEQUENCE</scope>
    <source>
        <strain evidence="1">HHB10654</strain>
    </source>
</reference>
<dbReference type="EMBL" id="MU277210">
    <property type="protein sequence ID" value="KAI0061787.1"/>
    <property type="molecule type" value="Genomic_DNA"/>
</dbReference>
<proteinExistence type="predicted"/>
<protein>
    <submittedName>
        <fullName evidence="1">Uncharacterized protein</fullName>
    </submittedName>
</protein>
<name>A0ACB8T013_9AGAM</name>
<evidence type="ECO:0000313" key="2">
    <source>
        <dbReference type="Proteomes" id="UP000814140"/>
    </source>
</evidence>
<comment type="caution">
    <text evidence="1">The sequence shown here is derived from an EMBL/GenBank/DDBJ whole genome shotgun (WGS) entry which is preliminary data.</text>
</comment>
<dbReference type="Proteomes" id="UP000814140">
    <property type="component" value="Unassembled WGS sequence"/>
</dbReference>
<sequence>MDQSETFIHVDVARFSTRVGGLVRGRLIQQRERRWLYWTWPDLPMIEGRKMEIWMGGVVETLTVGEYMGGDGSHAYFHVGGSTFVQVSISDARVPGGWWEGVINSKPFRSRFGLGDVRRAVEGQPRWFSWNTLQRRVGKVLSRNRIKPDTVEVNCISVVPRTPELEAAYQRSAEPVSEKQGREILRTSRESEERVWWVQKDVEDRGDGEIC</sequence>